<dbReference type="Pfam" id="PF05175">
    <property type="entry name" value="MTS"/>
    <property type="match status" value="1"/>
</dbReference>
<accession>A0ABY5AKR3</accession>
<proteinExistence type="predicted"/>
<dbReference type="PANTHER" id="PTHR47816:SF4">
    <property type="entry name" value="RIBOSOMAL RNA SMALL SUBUNIT METHYLTRANSFERASE C"/>
    <property type="match status" value="1"/>
</dbReference>
<keyword evidence="2" id="KW-0808">Transferase</keyword>
<dbReference type="Proteomes" id="UP001056109">
    <property type="component" value="Chromosome"/>
</dbReference>
<organism evidence="4 5">
    <name type="scientific">Arcanobacterium pinnipediorum</name>
    <dbReference type="NCBI Taxonomy" id="1503041"/>
    <lineage>
        <taxon>Bacteria</taxon>
        <taxon>Bacillati</taxon>
        <taxon>Actinomycetota</taxon>
        <taxon>Actinomycetes</taxon>
        <taxon>Actinomycetales</taxon>
        <taxon>Actinomycetaceae</taxon>
        <taxon>Arcanobacterium</taxon>
    </lineage>
</organism>
<dbReference type="InterPro" id="IPR007848">
    <property type="entry name" value="Small_mtfrase_dom"/>
</dbReference>
<dbReference type="InterPro" id="IPR046977">
    <property type="entry name" value="RsmC/RlmG"/>
</dbReference>
<dbReference type="Gene3D" id="3.40.50.150">
    <property type="entry name" value="Vaccinia Virus protein VP39"/>
    <property type="match status" value="1"/>
</dbReference>
<evidence type="ECO:0000256" key="1">
    <source>
        <dbReference type="ARBA" id="ARBA00022603"/>
    </source>
</evidence>
<sequence length="212" mass="22654">MNDHYFSDSPLSPSTPLIRTYSALGRTWSVTTDSGVFSPAGLDKGSAVFLHKVPIIEVDPGGLVADIGCGWGPLTLGLAHSYPHARVVACDVNQRALDLTRGNVADCGFTNVEVKAAEELADQLQAEIDAGTHRGIDVLWSNPPIRIGKAGLHELLLTWLGKLSPTGQAFLVVQKNLGADPLIAWLNNQGFPAEKLGSAKGFRVIHVRAQSR</sequence>
<dbReference type="EMBL" id="CP099547">
    <property type="protein sequence ID" value="USR80011.1"/>
    <property type="molecule type" value="Genomic_DNA"/>
</dbReference>
<dbReference type="CDD" id="cd02440">
    <property type="entry name" value="AdoMet_MTases"/>
    <property type="match status" value="1"/>
</dbReference>
<keyword evidence="1 4" id="KW-0489">Methyltransferase</keyword>
<evidence type="ECO:0000313" key="4">
    <source>
        <dbReference type="EMBL" id="USR80011.1"/>
    </source>
</evidence>
<gene>
    <name evidence="4" type="ORF">NG665_03280</name>
</gene>
<name>A0ABY5AKR3_9ACTO</name>
<evidence type="ECO:0000259" key="3">
    <source>
        <dbReference type="Pfam" id="PF05175"/>
    </source>
</evidence>
<dbReference type="InterPro" id="IPR029063">
    <property type="entry name" value="SAM-dependent_MTases_sf"/>
</dbReference>
<feature type="domain" description="Methyltransferase small" evidence="3">
    <location>
        <begin position="28"/>
        <end position="204"/>
    </location>
</feature>
<protein>
    <submittedName>
        <fullName evidence="4">Methyltransferase</fullName>
    </submittedName>
</protein>
<keyword evidence="5" id="KW-1185">Reference proteome</keyword>
<dbReference type="GO" id="GO:0032259">
    <property type="term" value="P:methylation"/>
    <property type="evidence" value="ECO:0007669"/>
    <property type="project" value="UniProtKB-KW"/>
</dbReference>
<dbReference type="SUPFAM" id="SSF53335">
    <property type="entry name" value="S-adenosyl-L-methionine-dependent methyltransferases"/>
    <property type="match status" value="1"/>
</dbReference>
<dbReference type="RefSeq" id="WP_252673861.1">
    <property type="nucleotide sequence ID" value="NZ_CP099547.1"/>
</dbReference>
<dbReference type="PANTHER" id="PTHR47816">
    <property type="entry name" value="RIBOSOMAL RNA SMALL SUBUNIT METHYLTRANSFERASE C"/>
    <property type="match status" value="1"/>
</dbReference>
<evidence type="ECO:0000313" key="5">
    <source>
        <dbReference type="Proteomes" id="UP001056109"/>
    </source>
</evidence>
<dbReference type="GO" id="GO:0008168">
    <property type="term" value="F:methyltransferase activity"/>
    <property type="evidence" value="ECO:0007669"/>
    <property type="project" value="UniProtKB-KW"/>
</dbReference>
<evidence type="ECO:0000256" key="2">
    <source>
        <dbReference type="ARBA" id="ARBA00022679"/>
    </source>
</evidence>
<reference evidence="4" key="1">
    <citation type="submission" date="2022-06" db="EMBL/GenBank/DDBJ databases">
        <title>Complete Genome Sequence of Arcanobacterium pinnipediorum strain DSM 28752 isolated from a harbour seal.</title>
        <authorList>
            <person name="Borowiak M."/>
            <person name="Kreitlow A."/>
            <person name="Alssahen M."/>
            <person name="Malorny B."/>
            <person name="Laemmler C."/>
            <person name="Prenger-Berninghoff E."/>
            <person name="Siebert U."/>
            <person name="Ploetz M."/>
            <person name="Abdulmawjood A."/>
        </authorList>
    </citation>
    <scope>NUCLEOTIDE SEQUENCE</scope>
    <source>
        <strain evidence="4">DSM 28752</strain>
    </source>
</reference>